<gene>
    <name evidence="2" type="ORF">D7322_10340</name>
</gene>
<name>A0A420W050_9SPHI</name>
<accession>A0A420W050</accession>
<protein>
    <submittedName>
        <fullName evidence="2">Uncharacterized protein</fullName>
    </submittedName>
</protein>
<keyword evidence="3" id="KW-1185">Reference proteome</keyword>
<dbReference type="Proteomes" id="UP000282423">
    <property type="component" value="Unassembled WGS sequence"/>
</dbReference>
<evidence type="ECO:0000256" key="1">
    <source>
        <dbReference type="SAM" id="Phobius"/>
    </source>
</evidence>
<reference evidence="2 3" key="1">
    <citation type="submission" date="2018-10" db="EMBL/GenBank/DDBJ databases">
        <title>Sphingobacterium sp. M05W1-28.</title>
        <authorList>
            <person name="Cai H."/>
        </authorList>
    </citation>
    <scope>NUCLEOTIDE SEQUENCE [LARGE SCALE GENOMIC DNA]</scope>
    <source>
        <strain evidence="2 3">M05W1-28</strain>
    </source>
</reference>
<keyword evidence="1" id="KW-0812">Transmembrane</keyword>
<comment type="caution">
    <text evidence="2">The sequence shown here is derived from an EMBL/GenBank/DDBJ whole genome shotgun (WGS) entry which is preliminary data.</text>
</comment>
<keyword evidence="1" id="KW-1133">Transmembrane helix</keyword>
<sequence length="189" mass="21675">MKRNIQLLYIIITLLLSIDMLAYYLEKISLIGYYSDVLLFWTWLGLSILVIVIFWKKILAKIMLSGLILGLICSILPMMLPFYTLILSMSPFGLRMTKDLDENYRAQIVGYSVLSAPWLEIIEKKGIFEKKVFSCADNALNHNGTAIRIGNTKDIIFNSETDTTLRITLFYGSPNKTITFDKRIGKIIF</sequence>
<keyword evidence="1" id="KW-0472">Membrane</keyword>
<evidence type="ECO:0000313" key="3">
    <source>
        <dbReference type="Proteomes" id="UP000282423"/>
    </source>
</evidence>
<feature type="transmembrane region" description="Helical" evidence="1">
    <location>
        <begin position="62"/>
        <end position="84"/>
    </location>
</feature>
<feature type="transmembrane region" description="Helical" evidence="1">
    <location>
        <begin position="7"/>
        <end position="25"/>
    </location>
</feature>
<dbReference type="EMBL" id="RBWS01000007">
    <property type="protein sequence ID" value="RKO71797.1"/>
    <property type="molecule type" value="Genomic_DNA"/>
</dbReference>
<organism evidence="2 3">
    <name type="scientific">Sphingobacterium puteale</name>
    <dbReference type="NCBI Taxonomy" id="2420510"/>
    <lineage>
        <taxon>Bacteria</taxon>
        <taxon>Pseudomonadati</taxon>
        <taxon>Bacteroidota</taxon>
        <taxon>Sphingobacteriia</taxon>
        <taxon>Sphingobacteriales</taxon>
        <taxon>Sphingobacteriaceae</taxon>
        <taxon>Sphingobacterium</taxon>
    </lineage>
</organism>
<evidence type="ECO:0000313" key="2">
    <source>
        <dbReference type="EMBL" id="RKO71797.1"/>
    </source>
</evidence>
<feature type="transmembrane region" description="Helical" evidence="1">
    <location>
        <begin position="37"/>
        <end position="55"/>
    </location>
</feature>
<dbReference type="OrthoDB" id="1163261at2"/>
<dbReference type="RefSeq" id="WP_121123896.1">
    <property type="nucleotide sequence ID" value="NZ_RBWS01000007.1"/>
</dbReference>
<proteinExistence type="predicted"/>
<dbReference type="AlphaFoldDB" id="A0A420W050"/>